<gene>
    <name evidence="2" type="ORF">GCM10007935_33330</name>
</gene>
<keyword evidence="3" id="KW-1185">Reference proteome</keyword>
<comment type="caution">
    <text evidence="2">The sequence shown here is derived from an EMBL/GenBank/DDBJ whole genome shotgun (WGS) entry which is preliminary data.</text>
</comment>
<evidence type="ECO:0000313" key="3">
    <source>
        <dbReference type="Proteomes" id="UP001156903"/>
    </source>
</evidence>
<proteinExistence type="predicted"/>
<evidence type="ECO:0000256" key="1">
    <source>
        <dbReference type="SAM" id="MobiDB-lite"/>
    </source>
</evidence>
<sequence length="335" mass="36567">MSDPSKITGLIRTEGTTRVYQMDDGSVETREGGTVSWRNNNPGNLKFEYANSADKTVHASRTKDAALAAAQGRYQGVVALDQWGNAIFESEVAGRAAKGQLLRKTHGDKAIPEMLKSYAVDDYTGKANTDAYARSVYAEGDRQGVDLRDKKIKDLSPQEFEALLDGMKRVEGFREGTVTRTRPHAEPNAPSLRPEQQPAADPQPTGAPANEPLSHRLSLQSLRLIDDSQQHVRNLSDRHQLPWDQGMDNTVHALALQARKQGMTGITHLKVEHGQIHFVQFDGVTIQEGHLDARAAANTDAANTTLQMAQLDHAVVEVGTHAVAAPSLDLAARSR</sequence>
<evidence type="ECO:0008006" key="4">
    <source>
        <dbReference type="Google" id="ProtNLM"/>
    </source>
</evidence>
<protein>
    <recommendedName>
        <fullName evidence="4">Large polyvalent protein-associated domain-containing protein</fullName>
    </recommendedName>
</protein>
<feature type="region of interest" description="Disordered" evidence="1">
    <location>
        <begin position="175"/>
        <end position="212"/>
    </location>
</feature>
<name>A0ABQ6C6D1_9BURK</name>
<organism evidence="2 3">
    <name type="scientific">Hydrogenophaga electricum</name>
    <dbReference type="NCBI Taxonomy" id="1230953"/>
    <lineage>
        <taxon>Bacteria</taxon>
        <taxon>Pseudomonadati</taxon>
        <taxon>Pseudomonadota</taxon>
        <taxon>Betaproteobacteria</taxon>
        <taxon>Burkholderiales</taxon>
        <taxon>Comamonadaceae</taxon>
        <taxon>Hydrogenophaga</taxon>
    </lineage>
</organism>
<reference evidence="3" key="1">
    <citation type="journal article" date="2019" name="Int. J. Syst. Evol. Microbiol.">
        <title>The Global Catalogue of Microorganisms (GCM) 10K type strain sequencing project: providing services to taxonomists for standard genome sequencing and annotation.</title>
        <authorList>
            <consortium name="The Broad Institute Genomics Platform"/>
            <consortium name="The Broad Institute Genome Sequencing Center for Infectious Disease"/>
            <person name="Wu L."/>
            <person name="Ma J."/>
        </authorList>
    </citation>
    <scope>NUCLEOTIDE SEQUENCE [LARGE SCALE GENOMIC DNA]</scope>
    <source>
        <strain evidence="3">NBRC 109341</strain>
    </source>
</reference>
<evidence type="ECO:0000313" key="2">
    <source>
        <dbReference type="EMBL" id="GLS15896.1"/>
    </source>
</evidence>
<dbReference type="RefSeq" id="WP_284308712.1">
    <property type="nucleotide sequence ID" value="NZ_BSPB01000037.1"/>
</dbReference>
<dbReference type="Proteomes" id="UP001156903">
    <property type="component" value="Unassembled WGS sequence"/>
</dbReference>
<accession>A0ABQ6C6D1</accession>
<dbReference type="EMBL" id="BSPB01000037">
    <property type="protein sequence ID" value="GLS15896.1"/>
    <property type="molecule type" value="Genomic_DNA"/>
</dbReference>